<keyword evidence="1" id="KW-0805">Transcription regulation</keyword>
<dbReference type="InterPro" id="IPR018060">
    <property type="entry name" value="HTH_AraC"/>
</dbReference>
<dbReference type="PANTHER" id="PTHR43280:SF28">
    <property type="entry name" value="HTH-TYPE TRANSCRIPTIONAL ACTIVATOR RHAS"/>
    <property type="match status" value="1"/>
</dbReference>
<protein>
    <submittedName>
        <fullName evidence="5">YesN/AraC family two-component response regulator</fullName>
    </submittedName>
</protein>
<dbReference type="InterPro" id="IPR009057">
    <property type="entry name" value="Homeodomain-like_sf"/>
</dbReference>
<evidence type="ECO:0000256" key="3">
    <source>
        <dbReference type="ARBA" id="ARBA00023163"/>
    </source>
</evidence>
<dbReference type="Pfam" id="PF00165">
    <property type="entry name" value="HTH_AraC"/>
    <property type="match status" value="1"/>
</dbReference>
<name>A0ABS4KJA1_9FIRM</name>
<keyword evidence="2" id="KW-0238">DNA-binding</keyword>
<evidence type="ECO:0000256" key="1">
    <source>
        <dbReference type="ARBA" id="ARBA00023015"/>
    </source>
</evidence>
<evidence type="ECO:0000259" key="4">
    <source>
        <dbReference type="PROSITE" id="PS01124"/>
    </source>
</evidence>
<dbReference type="Proteomes" id="UP001314903">
    <property type="component" value="Unassembled WGS sequence"/>
</dbReference>
<organism evidence="5 6">
    <name type="scientific">Acetoanaerobium pronyense</name>
    <dbReference type="NCBI Taxonomy" id="1482736"/>
    <lineage>
        <taxon>Bacteria</taxon>
        <taxon>Bacillati</taxon>
        <taxon>Bacillota</taxon>
        <taxon>Clostridia</taxon>
        <taxon>Peptostreptococcales</taxon>
        <taxon>Filifactoraceae</taxon>
        <taxon>Acetoanaerobium</taxon>
    </lineage>
</organism>
<evidence type="ECO:0000313" key="6">
    <source>
        <dbReference type="Proteomes" id="UP001314903"/>
    </source>
</evidence>
<dbReference type="EMBL" id="JAGGLI010000017">
    <property type="protein sequence ID" value="MBP2027866.1"/>
    <property type="molecule type" value="Genomic_DNA"/>
</dbReference>
<gene>
    <name evidence="5" type="ORF">J2Z35_001664</name>
</gene>
<evidence type="ECO:0000256" key="2">
    <source>
        <dbReference type="ARBA" id="ARBA00023125"/>
    </source>
</evidence>
<comment type="caution">
    <text evidence="5">The sequence shown here is derived from an EMBL/GenBank/DDBJ whole genome shotgun (WGS) entry which is preliminary data.</text>
</comment>
<sequence length="252" mass="29222">MGQNCCMSGKKKIIRTMNKFYYCTYLPIKAFGKNGNLIHTEGYSKEHENILKLNDILIKFQKKYENERKEFIEIEVDSIKFTAASICPKSIDKGVFVIGPYVDIGNKISGIVQKPSDCMIHIIALLRNIGESSGILENNIHEMHGIYVKRALFFIKNHFHENLTIDYISKQLGISKCYFCSIFKKETGKTFTQILNETILDIAISIGYNNQNYYTMIFKKINKMTPNLYRKNHSKIKLSNNMEKDKILINYI</sequence>
<evidence type="ECO:0000313" key="5">
    <source>
        <dbReference type="EMBL" id="MBP2027866.1"/>
    </source>
</evidence>
<proteinExistence type="predicted"/>
<dbReference type="Gene3D" id="1.10.10.60">
    <property type="entry name" value="Homeodomain-like"/>
    <property type="match status" value="2"/>
</dbReference>
<feature type="domain" description="HTH araC/xylS-type" evidence="4">
    <location>
        <begin position="149"/>
        <end position="232"/>
    </location>
</feature>
<dbReference type="PANTHER" id="PTHR43280">
    <property type="entry name" value="ARAC-FAMILY TRANSCRIPTIONAL REGULATOR"/>
    <property type="match status" value="1"/>
</dbReference>
<dbReference type="SMART" id="SM00342">
    <property type="entry name" value="HTH_ARAC"/>
    <property type="match status" value="1"/>
</dbReference>
<dbReference type="SUPFAM" id="SSF46689">
    <property type="entry name" value="Homeodomain-like"/>
    <property type="match status" value="2"/>
</dbReference>
<dbReference type="PROSITE" id="PS01124">
    <property type="entry name" value="HTH_ARAC_FAMILY_2"/>
    <property type="match status" value="1"/>
</dbReference>
<keyword evidence="6" id="KW-1185">Reference proteome</keyword>
<reference evidence="5 6" key="1">
    <citation type="submission" date="2021-03" db="EMBL/GenBank/DDBJ databases">
        <title>Genomic Encyclopedia of Type Strains, Phase IV (KMG-IV): sequencing the most valuable type-strain genomes for metagenomic binning, comparative biology and taxonomic classification.</title>
        <authorList>
            <person name="Goeker M."/>
        </authorList>
    </citation>
    <scope>NUCLEOTIDE SEQUENCE [LARGE SCALE GENOMIC DNA]</scope>
    <source>
        <strain evidence="5 6">DSM 27512</strain>
    </source>
</reference>
<keyword evidence="3" id="KW-0804">Transcription</keyword>
<accession>A0ABS4KJA1</accession>